<feature type="transmembrane region" description="Helical" evidence="5">
    <location>
        <begin position="204"/>
        <end position="223"/>
    </location>
</feature>
<evidence type="ECO:0000259" key="6">
    <source>
        <dbReference type="PROSITE" id="PS50042"/>
    </source>
</evidence>
<feature type="transmembrane region" description="Helical" evidence="5">
    <location>
        <begin position="402"/>
        <end position="433"/>
    </location>
</feature>
<comment type="subcellular location">
    <subcellularLocation>
        <location evidence="1">Membrane</location>
        <topology evidence="1">Multi-pass membrane protein</topology>
    </subcellularLocation>
</comment>
<evidence type="ECO:0000256" key="1">
    <source>
        <dbReference type="ARBA" id="ARBA00004141"/>
    </source>
</evidence>
<dbReference type="PROSITE" id="PS00889">
    <property type="entry name" value="CNMP_BINDING_2"/>
    <property type="match status" value="1"/>
</dbReference>
<evidence type="ECO:0000256" key="2">
    <source>
        <dbReference type="ARBA" id="ARBA00022692"/>
    </source>
</evidence>
<feature type="transmembrane region" description="Helical" evidence="5">
    <location>
        <begin position="132"/>
        <end position="153"/>
    </location>
</feature>
<accession>A0A1V1P537</accession>
<dbReference type="Gene3D" id="2.60.120.10">
    <property type="entry name" value="Jelly Rolls"/>
    <property type="match status" value="1"/>
</dbReference>
<dbReference type="Proteomes" id="UP000189670">
    <property type="component" value="Unassembled WGS sequence"/>
</dbReference>
<sequence>MSSFSNIKGDFSGAISAAIITLPMAIGYGIIAFAPIGIHFAPQAALLGIYTTVFGAFIAALLGGTPLQITGPKAPLTLILSTLIGTLCAKIPGTIENRDIIIVGLGALCVGSAGMFQILFGAFRLGNLIKFVPFPVISGFMNGIAVLLIIKQIKPLMGIDPHHSVFVLFSDISSFQPLTLAVGLTTIIVLFLAKKYNKIKLIPASLMGLTSGTLLYYIFSIFAPPEMLGPIVGNINVEFPTPDIFPQFVAASSQIQVWNYIPDIIITGFVLGLLGAMESLLSSVVSDNLTDSRHNSTQELVGQGVANISCACFGALPGAGSVPRSLASFNAGGRTRLAGMICGVLIFVVIMVIGKLVGKIPMAAIAGIITSVGISLFDSWTMNLIKKLSAPKDQRRVALMNLLITLTVAAVTVSINLIVAVGIGVAIASGLFMSKMGKSIIKRRYHGNRFHSKKMRSLSNSDLLEKEGDRIVIFELQGPLFFGSAENLSTQVEEAIYTAQYCIIDMKRVTEIDSTGANILTQLKRSFEKEKKHLLFTYLKNNETLWGFLQVMDISQQLEDLRFFSDTDAALEWSEDDLLKNLPHLTGTCNEVRLEDMDIVNGFTPDELEVLKEKLHCETYKEGDSIFREGDPGRDLFFLTKGSVSVKIRLRERNQLKRIFTFTSGVIFGEVALLDGKPRSADIWSEENTEVYRLSLDDFDVFRREMPEIAIKLIQNIARALTRHLRRSSDEVRALEDS</sequence>
<feature type="transmembrane region" description="Helical" evidence="5">
    <location>
        <begin position="101"/>
        <end position="120"/>
    </location>
</feature>
<gene>
    <name evidence="8" type="ORF">OMM_09184</name>
</gene>
<evidence type="ECO:0000259" key="7">
    <source>
        <dbReference type="PROSITE" id="PS50801"/>
    </source>
</evidence>
<dbReference type="SMART" id="SM00100">
    <property type="entry name" value="cNMP"/>
    <property type="match status" value="1"/>
</dbReference>
<name>A0A1V1P537_9BACT</name>
<dbReference type="EMBL" id="ATBP01000527">
    <property type="protein sequence ID" value="ETR69930.1"/>
    <property type="molecule type" value="Genomic_DNA"/>
</dbReference>
<dbReference type="SUPFAM" id="SSF52091">
    <property type="entry name" value="SpoIIaa-like"/>
    <property type="match status" value="1"/>
</dbReference>
<comment type="caution">
    <text evidence="8">The sequence shown here is derived from an EMBL/GenBank/DDBJ whole genome shotgun (WGS) entry which is preliminary data.</text>
</comment>
<dbReference type="PANTHER" id="PTHR43310:SF1">
    <property type="entry name" value="SULFATE TRANSPORTER YBAR-RELATED"/>
    <property type="match status" value="1"/>
</dbReference>
<keyword evidence="2 5" id="KW-0812">Transmembrane</keyword>
<feature type="transmembrane region" description="Helical" evidence="5">
    <location>
        <begin position="360"/>
        <end position="381"/>
    </location>
</feature>
<protein>
    <submittedName>
        <fullName evidence="8">Cyclic nucleotide-binding:Sulfate transporter/antisigma-factor antagonist STAS:xanthine/uracil/vitam</fullName>
    </submittedName>
</protein>
<keyword evidence="3 5" id="KW-1133">Transmembrane helix</keyword>
<dbReference type="InterPro" id="IPR002645">
    <property type="entry name" value="STAS_dom"/>
</dbReference>
<dbReference type="CDD" id="cd00038">
    <property type="entry name" value="CAP_ED"/>
    <property type="match status" value="1"/>
</dbReference>
<dbReference type="SUPFAM" id="SSF51206">
    <property type="entry name" value="cAMP-binding domain-like"/>
    <property type="match status" value="1"/>
</dbReference>
<reference evidence="9" key="1">
    <citation type="submission" date="2012-11" db="EMBL/GenBank/DDBJ databases">
        <authorList>
            <person name="Lucero-Rivera Y.E."/>
            <person name="Tovar-Ramirez D."/>
        </authorList>
    </citation>
    <scope>NUCLEOTIDE SEQUENCE [LARGE SCALE GENOMIC DNA]</scope>
    <source>
        <strain evidence="9">Araruama</strain>
    </source>
</reference>
<dbReference type="InterPro" id="IPR052706">
    <property type="entry name" value="Membrane-Transporter-like"/>
</dbReference>
<dbReference type="InterPro" id="IPR000595">
    <property type="entry name" value="cNMP-bd_dom"/>
</dbReference>
<proteinExistence type="predicted"/>
<feature type="transmembrane region" description="Helical" evidence="5">
    <location>
        <begin position="337"/>
        <end position="354"/>
    </location>
</feature>
<feature type="transmembrane region" description="Helical" evidence="5">
    <location>
        <begin position="12"/>
        <end position="38"/>
    </location>
</feature>
<dbReference type="CDD" id="cd07042">
    <property type="entry name" value="STAS_SulP_like_sulfate_transporter"/>
    <property type="match status" value="1"/>
</dbReference>
<dbReference type="GO" id="GO:0016020">
    <property type="term" value="C:membrane"/>
    <property type="evidence" value="ECO:0007669"/>
    <property type="project" value="UniProtKB-SubCell"/>
</dbReference>
<dbReference type="PROSITE" id="PS50042">
    <property type="entry name" value="CNMP_BINDING_3"/>
    <property type="match status" value="1"/>
</dbReference>
<feature type="transmembrane region" description="Helical" evidence="5">
    <location>
        <begin position="264"/>
        <end position="285"/>
    </location>
</feature>
<feature type="domain" description="Cyclic nucleotide-binding" evidence="6">
    <location>
        <begin position="599"/>
        <end position="720"/>
    </location>
</feature>
<dbReference type="PANTHER" id="PTHR43310">
    <property type="entry name" value="SULFATE TRANSPORTER YBAR-RELATED"/>
    <property type="match status" value="1"/>
</dbReference>
<feature type="transmembrane region" description="Helical" evidence="5">
    <location>
        <begin position="173"/>
        <end position="192"/>
    </location>
</feature>
<dbReference type="AlphaFoldDB" id="A0A1V1P537"/>
<dbReference type="InterPro" id="IPR018490">
    <property type="entry name" value="cNMP-bd_dom_sf"/>
</dbReference>
<evidence type="ECO:0000313" key="9">
    <source>
        <dbReference type="Proteomes" id="UP000189670"/>
    </source>
</evidence>
<dbReference type="Gene3D" id="3.30.750.24">
    <property type="entry name" value="STAS domain"/>
    <property type="match status" value="1"/>
</dbReference>
<keyword evidence="4 5" id="KW-0472">Membrane</keyword>
<dbReference type="Pfam" id="PF01740">
    <property type="entry name" value="STAS"/>
    <property type="match status" value="1"/>
</dbReference>
<dbReference type="Pfam" id="PF00916">
    <property type="entry name" value="Sulfate_transp"/>
    <property type="match status" value="1"/>
</dbReference>
<feature type="transmembrane region" description="Helical" evidence="5">
    <location>
        <begin position="44"/>
        <end position="64"/>
    </location>
</feature>
<dbReference type="InterPro" id="IPR014710">
    <property type="entry name" value="RmlC-like_jellyroll"/>
</dbReference>
<dbReference type="InterPro" id="IPR036513">
    <property type="entry name" value="STAS_dom_sf"/>
</dbReference>
<dbReference type="PROSITE" id="PS50801">
    <property type="entry name" value="STAS"/>
    <property type="match status" value="1"/>
</dbReference>
<evidence type="ECO:0000256" key="4">
    <source>
        <dbReference type="ARBA" id="ARBA00023136"/>
    </source>
</evidence>
<dbReference type="Pfam" id="PF00027">
    <property type="entry name" value="cNMP_binding"/>
    <property type="match status" value="1"/>
</dbReference>
<feature type="domain" description="STAS" evidence="7">
    <location>
        <begin position="461"/>
        <end position="574"/>
    </location>
</feature>
<dbReference type="InterPro" id="IPR018488">
    <property type="entry name" value="cNMP-bd_CS"/>
</dbReference>
<evidence type="ECO:0000313" key="8">
    <source>
        <dbReference type="EMBL" id="ETR69930.1"/>
    </source>
</evidence>
<evidence type="ECO:0000256" key="5">
    <source>
        <dbReference type="SAM" id="Phobius"/>
    </source>
</evidence>
<evidence type="ECO:0000256" key="3">
    <source>
        <dbReference type="ARBA" id="ARBA00022989"/>
    </source>
</evidence>
<dbReference type="InterPro" id="IPR011547">
    <property type="entry name" value="SLC26A/SulP_dom"/>
</dbReference>
<organism evidence="8 9">
    <name type="scientific">Candidatus Magnetoglobus multicellularis str. Araruama</name>
    <dbReference type="NCBI Taxonomy" id="890399"/>
    <lineage>
        <taxon>Bacteria</taxon>
        <taxon>Pseudomonadati</taxon>
        <taxon>Thermodesulfobacteriota</taxon>
        <taxon>Desulfobacteria</taxon>
        <taxon>Desulfobacterales</taxon>
        <taxon>Desulfobacteraceae</taxon>
        <taxon>Candidatus Magnetoglobus</taxon>
    </lineage>
</organism>